<dbReference type="GO" id="GO:0051539">
    <property type="term" value="F:4 iron, 4 sulfur cluster binding"/>
    <property type="evidence" value="ECO:0007669"/>
    <property type="project" value="UniProtKB-KW"/>
</dbReference>
<dbReference type="InterPro" id="IPR006251">
    <property type="entry name" value="Homoacnase/IPMdehydase_lsu"/>
</dbReference>
<dbReference type="GO" id="GO:0003861">
    <property type="term" value="F:3-isopropylmalate dehydratase activity"/>
    <property type="evidence" value="ECO:0007669"/>
    <property type="project" value="InterPro"/>
</dbReference>
<dbReference type="InterPro" id="IPR036008">
    <property type="entry name" value="Aconitase_4Fe-4S_dom"/>
</dbReference>
<keyword evidence="1" id="KW-0004">4Fe-4S</keyword>
<dbReference type="NCBIfam" id="TIGR01343">
    <property type="entry name" value="hacA_fam"/>
    <property type="match status" value="1"/>
</dbReference>
<protein>
    <recommendedName>
        <fullName evidence="6">Aconitase/3-isopropylmalate dehydratase large subunit alpha/beta/alpha domain-containing protein</fullName>
    </recommendedName>
</protein>
<evidence type="ECO:0000313" key="7">
    <source>
        <dbReference type="EMBL" id="KAK4538387.1"/>
    </source>
</evidence>
<dbReference type="CDD" id="cd01583">
    <property type="entry name" value="IPMI"/>
    <property type="match status" value="1"/>
</dbReference>
<dbReference type="NCBIfam" id="NF001614">
    <property type="entry name" value="PRK00402.1"/>
    <property type="match status" value="1"/>
</dbReference>
<dbReference type="Gene3D" id="3.30.499.10">
    <property type="entry name" value="Aconitase, domain 3"/>
    <property type="match status" value="2"/>
</dbReference>
<dbReference type="InterPro" id="IPR050067">
    <property type="entry name" value="IPM_dehydratase_rel_enz"/>
</dbReference>
<dbReference type="GO" id="GO:0043436">
    <property type="term" value="P:oxoacid metabolic process"/>
    <property type="evidence" value="ECO:0007669"/>
    <property type="project" value="UniProtKB-ARBA"/>
</dbReference>
<organism evidence="7 8">
    <name type="scientific">Cyanidium caldarium</name>
    <name type="common">Red alga</name>
    <dbReference type="NCBI Taxonomy" id="2771"/>
    <lineage>
        <taxon>Eukaryota</taxon>
        <taxon>Rhodophyta</taxon>
        <taxon>Bangiophyceae</taxon>
        <taxon>Cyanidiales</taxon>
        <taxon>Cyanidiaceae</taxon>
        <taxon>Cyanidium</taxon>
    </lineage>
</organism>
<comment type="caution">
    <text evidence="7">The sequence shown here is derived from an EMBL/GenBank/DDBJ whole genome shotgun (WGS) entry which is preliminary data.</text>
</comment>
<feature type="domain" description="Aconitase/3-isopropylmalate dehydratase large subunit alpha/beta/alpha" evidence="6">
    <location>
        <begin position="319"/>
        <end position="451"/>
    </location>
</feature>
<dbReference type="Pfam" id="PF00330">
    <property type="entry name" value="Aconitase"/>
    <property type="match status" value="2"/>
</dbReference>
<gene>
    <name evidence="7" type="ORF">CDCA_CDCA17G4412</name>
</gene>
<dbReference type="InterPro" id="IPR015931">
    <property type="entry name" value="Acnase/IPM_dHydase_lsu_aba_1/3"/>
</dbReference>
<feature type="domain" description="Aconitase/3-isopropylmalate dehydratase large subunit alpha/beta/alpha" evidence="6">
    <location>
        <begin position="43"/>
        <end position="314"/>
    </location>
</feature>
<dbReference type="AlphaFoldDB" id="A0AAV9J1C9"/>
<dbReference type="InterPro" id="IPR001030">
    <property type="entry name" value="Acoase/IPM_deHydtase_lsu_aba"/>
</dbReference>
<evidence type="ECO:0000313" key="8">
    <source>
        <dbReference type="Proteomes" id="UP001301350"/>
    </source>
</evidence>
<dbReference type="PANTHER" id="PTHR43822">
    <property type="entry name" value="HOMOACONITASE, MITOCHONDRIAL-RELATED"/>
    <property type="match status" value="1"/>
</dbReference>
<keyword evidence="3" id="KW-0408">Iron</keyword>
<dbReference type="InterPro" id="IPR033941">
    <property type="entry name" value="IPMI_cat"/>
</dbReference>
<evidence type="ECO:0000259" key="6">
    <source>
        <dbReference type="Pfam" id="PF00330"/>
    </source>
</evidence>
<dbReference type="PRINTS" id="PR00415">
    <property type="entry name" value="ACONITASE"/>
</dbReference>
<accession>A0AAV9J1C9</accession>
<name>A0AAV9J1C9_CYACA</name>
<dbReference type="EMBL" id="JANCYW010000017">
    <property type="protein sequence ID" value="KAK4538387.1"/>
    <property type="molecule type" value="Genomic_DNA"/>
</dbReference>
<evidence type="ECO:0000256" key="1">
    <source>
        <dbReference type="ARBA" id="ARBA00022485"/>
    </source>
</evidence>
<dbReference type="Proteomes" id="UP001301350">
    <property type="component" value="Unassembled WGS sequence"/>
</dbReference>
<keyword evidence="5" id="KW-0456">Lyase</keyword>
<dbReference type="PANTHER" id="PTHR43822:SF2">
    <property type="entry name" value="HOMOACONITASE, MITOCHONDRIAL"/>
    <property type="match status" value="1"/>
</dbReference>
<proteinExistence type="predicted"/>
<evidence type="ECO:0000256" key="5">
    <source>
        <dbReference type="ARBA" id="ARBA00023239"/>
    </source>
</evidence>
<dbReference type="SUPFAM" id="SSF53732">
    <property type="entry name" value="Aconitase iron-sulfur domain"/>
    <property type="match status" value="1"/>
</dbReference>
<sequence length="474" mass="51678">MVQTPARTTSGSRAAPSVKVSVPMTITEKILARAAGRPSVRPGDNMFVNADVFMTHDVCGPVSIAIFKREFGADARVWDPERVVMIPDHYIFTADKNANRAVDILREFAREQGIRHFYDITDRSDFRANPDYKGVCHIALAQEGHCRPGEVLFGTDSHTCNAGAFGQFATGVGSTDGGFVMGTGKLLIKVPATMRFVLNGEMPDYLMAKDIILQIIGDIGLAGATYRAMEFAGDALAQFSMEERMTLCNMAIEAGGKNGVVAADDITLRYVRARTDKEFQVVHSDEDATLYADYTYDLSRLEPTVAKPHTPDNRDLARHCEHIEITRVYIGSCTGGKIEDFVAAARILRGRQVRVPTFLVPATQQIYGELETRKLGDQTLMQIFLEAGCIPPAAPSCAACLGGPKDTFGRLNGPEVVVSTTNRNFPGRMGDKSSSVFLASPYTAAASALTGRVTDPRKVYDFDRVRHAPESYAG</sequence>
<evidence type="ECO:0000256" key="3">
    <source>
        <dbReference type="ARBA" id="ARBA00023004"/>
    </source>
</evidence>
<keyword evidence="4" id="KW-0411">Iron-sulfur</keyword>
<keyword evidence="2" id="KW-0479">Metal-binding</keyword>
<dbReference type="GO" id="GO:0046872">
    <property type="term" value="F:metal ion binding"/>
    <property type="evidence" value="ECO:0007669"/>
    <property type="project" value="UniProtKB-KW"/>
</dbReference>
<reference evidence="7 8" key="1">
    <citation type="submission" date="2022-07" db="EMBL/GenBank/DDBJ databases">
        <title>Genome-wide signatures of adaptation to extreme environments.</title>
        <authorList>
            <person name="Cho C.H."/>
            <person name="Yoon H.S."/>
        </authorList>
    </citation>
    <scope>NUCLEOTIDE SEQUENCE [LARGE SCALE GENOMIC DNA]</scope>
    <source>
        <strain evidence="7 8">DBV 063 E5</strain>
    </source>
</reference>
<evidence type="ECO:0000256" key="4">
    <source>
        <dbReference type="ARBA" id="ARBA00023014"/>
    </source>
</evidence>
<dbReference type="GO" id="GO:0008652">
    <property type="term" value="P:amino acid biosynthetic process"/>
    <property type="evidence" value="ECO:0007669"/>
    <property type="project" value="InterPro"/>
</dbReference>
<evidence type="ECO:0000256" key="2">
    <source>
        <dbReference type="ARBA" id="ARBA00022723"/>
    </source>
</evidence>
<keyword evidence="8" id="KW-1185">Reference proteome</keyword>